<proteinExistence type="predicted"/>
<dbReference type="EMBL" id="MPIN01000001">
    <property type="protein sequence ID" value="OJH42776.1"/>
    <property type="molecule type" value="Genomic_DNA"/>
</dbReference>
<keyword evidence="2" id="KW-1185">Reference proteome</keyword>
<sequence length="276" mass="30777">MSRPIPTLRADALGLGLRLPHLEALEQAWPESVAYVEIISENYLGAAAPPRRHLAWVRERVPVVLHGVGLNLLGHEPLDEAYLDEVCRLADALDAPFVSDHLCWVRAGGLSHHDLLPTPFRADLIDFAAERAAWVQRRLGRPFGLENLSSYVSFPESDLTEWEFYASVVREAGCYFMLDLNNVYVSGRNHGFDPRGYLDAIDFGRVLQVHLAGHEPEPDGTLVDTHGQPVDGAVWELYAHAWRRGGPFPTLLEWDTNVPPLARAVEELERAAGVRA</sequence>
<dbReference type="PANTHER" id="PTHR42194:SF1">
    <property type="entry name" value="UPF0276 PROTEIN HI_1600"/>
    <property type="match status" value="1"/>
</dbReference>
<protein>
    <submittedName>
        <fullName evidence="1">Uncharacterized protein</fullName>
    </submittedName>
</protein>
<dbReference type="Pfam" id="PF05114">
    <property type="entry name" value="MbnB_TglH_ChrH"/>
    <property type="match status" value="1"/>
</dbReference>
<dbReference type="InterPro" id="IPR036237">
    <property type="entry name" value="Xyl_isomerase-like_sf"/>
</dbReference>
<evidence type="ECO:0000313" key="2">
    <source>
        <dbReference type="Proteomes" id="UP000182229"/>
    </source>
</evidence>
<accession>A0A1L9BKP6</accession>
<dbReference type="Gene3D" id="3.20.20.150">
    <property type="entry name" value="Divalent-metal-dependent TIM barrel enzymes"/>
    <property type="match status" value="1"/>
</dbReference>
<reference evidence="2" key="1">
    <citation type="submission" date="2016-11" db="EMBL/GenBank/DDBJ databases">
        <authorList>
            <person name="Shukria A."/>
            <person name="Stevens D.C."/>
        </authorList>
    </citation>
    <scope>NUCLEOTIDE SEQUENCE [LARGE SCALE GENOMIC DNA]</scope>
    <source>
        <strain evidence="2">Cbfe23</strain>
    </source>
</reference>
<dbReference type="AlphaFoldDB" id="A0A1L9BKP6"/>
<dbReference type="SUPFAM" id="SSF51658">
    <property type="entry name" value="Xylose isomerase-like"/>
    <property type="match status" value="1"/>
</dbReference>
<comment type="caution">
    <text evidence="1">The sequence shown here is derived from an EMBL/GenBank/DDBJ whole genome shotgun (WGS) entry which is preliminary data.</text>
</comment>
<dbReference type="STRING" id="83449.BON30_06260"/>
<dbReference type="OrthoDB" id="9763101at2"/>
<dbReference type="PANTHER" id="PTHR42194">
    <property type="entry name" value="UPF0276 PROTEIN HI_1600"/>
    <property type="match status" value="1"/>
</dbReference>
<organism evidence="1 2">
    <name type="scientific">Cystobacter ferrugineus</name>
    <dbReference type="NCBI Taxonomy" id="83449"/>
    <lineage>
        <taxon>Bacteria</taxon>
        <taxon>Pseudomonadati</taxon>
        <taxon>Myxococcota</taxon>
        <taxon>Myxococcia</taxon>
        <taxon>Myxococcales</taxon>
        <taxon>Cystobacterineae</taxon>
        <taxon>Archangiaceae</taxon>
        <taxon>Cystobacter</taxon>
    </lineage>
</organism>
<reference evidence="1 2" key="2">
    <citation type="submission" date="2016-12" db="EMBL/GenBank/DDBJ databases">
        <title>Draft Genome Sequence of Cystobacter ferrugineus Strain Cbfe23.</title>
        <authorList>
            <person name="Akbar S."/>
            <person name="Dowd S.E."/>
            <person name="Stevens D.C."/>
        </authorList>
    </citation>
    <scope>NUCLEOTIDE SEQUENCE [LARGE SCALE GENOMIC DNA]</scope>
    <source>
        <strain evidence="1 2">Cbfe23</strain>
    </source>
</reference>
<dbReference type="RefSeq" id="WP_071896871.1">
    <property type="nucleotide sequence ID" value="NZ_MPIN01000001.1"/>
</dbReference>
<dbReference type="NCBIfam" id="NF003818">
    <property type="entry name" value="PRK05409.1"/>
    <property type="match status" value="1"/>
</dbReference>
<gene>
    <name evidence="1" type="ORF">BON30_06260</name>
</gene>
<name>A0A1L9BKP6_9BACT</name>
<dbReference type="Proteomes" id="UP000182229">
    <property type="component" value="Unassembled WGS sequence"/>
</dbReference>
<evidence type="ECO:0000313" key="1">
    <source>
        <dbReference type="EMBL" id="OJH42776.1"/>
    </source>
</evidence>
<dbReference type="InterPro" id="IPR007801">
    <property type="entry name" value="MbnB/TglH/ChrH"/>
</dbReference>